<dbReference type="GO" id="GO:0006508">
    <property type="term" value="P:proteolysis"/>
    <property type="evidence" value="ECO:0007669"/>
    <property type="project" value="UniProtKB-KW"/>
</dbReference>
<feature type="domain" description="Subtilisin-like protease fibronectin type-III" evidence="12">
    <location>
        <begin position="606"/>
        <end position="701"/>
    </location>
</feature>
<reference evidence="13" key="1">
    <citation type="submission" date="2020-07" db="EMBL/GenBank/DDBJ databases">
        <authorList>
            <person name="Lin J."/>
        </authorList>
    </citation>
    <scope>NUCLEOTIDE SEQUENCE</scope>
</reference>
<dbReference type="SUPFAM" id="SSF52025">
    <property type="entry name" value="PA domain"/>
    <property type="match status" value="1"/>
</dbReference>
<feature type="domain" description="Peptidase S8/S53" evidence="9">
    <location>
        <begin position="202"/>
        <end position="538"/>
    </location>
</feature>
<keyword evidence="2" id="KW-0645">Protease</keyword>
<evidence type="ECO:0000256" key="8">
    <source>
        <dbReference type="SAM" id="SignalP"/>
    </source>
</evidence>
<dbReference type="InterPro" id="IPR036852">
    <property type="entry name" value="Peptidase_S8/S53_dom_sf"/>
</dbReference>
<keyword evidence="3 8" id="KW-0732">Signal</keyword>
<evidence type="ECO:0000259" key="10">
    <source>
        <dbReference type="Pfam" id="PF02225"/>
    </source>
</evidence>
<dbReference type="SUPFAM" id="SSF52743">
    <property type="entry name" value="Subtilisin-like"/>
    <property type="match status" value="1"/>
</dbReference>
<gene>
    <name evidence="13" type="ORF">CB5_LOCUS9845</name>
</gene>
<dbReference type="Gene3D" id="2.60.40.2310">
    <property type="match status" value="1"/>
</dbReference>
<dbReference type="Gene3D" id="3.30.70.80">
    <property type="entry name" value="Peptidase S8 propeptide/proteinase inhibitor I9"/>
    <property type="match status" value="1"/>
</dbReference>
<dbReference type="Pfam" id="PF05922">
    <property type="entry name" value="Inhibitor_I9"/>
    <property type="match status" value="1"/>
</dbReference>
<evidence type="ECO:0000259" key="12">
    <source>
        <dbReference type="Pfam" id="PF17766"/>
    </source>
</evidence>
<dbReference type="PROSITE" id="PS51892">
    <property type="entry name" value="SUBTILASE"/>
    <property type="match status" value="1"/>
</dbReference>
<dbReference type="Gene3D" id="3.50.30.30">
    <property type="match status" value="1"/>
</dbReference>
<dbReference type="Pfam" id="PF00082">
    <property type="entry name" value="Peptidase_S8"/>
    <property type="match status" value="1"/>
</dbReference>
<dbReference type="FunFam" id="3.30.70.80:FF:000002">
    <property type="entry name" value="Subtilisin-like protease SBT5.3"/>
    <property type="match status" value="1"/>
</dbReference>
<dbReference type="CDD" id="cd02120">
    <property type="entry name" value="PA_subtilisin_like"/>
    <property type="match status" value="1"/>
</dbReference>
<comment type="caution">
    <text evidence="7">Lacks conserved residue(s) required for the propagation of feature annotation.</text>
</comment>
<accession>A0A6V7P7G5</accession>
<evidence type="ECO:0000259" key="11">
    <source>
        <dbReference type="Pfam" id="PF05922"/>
    </source>
</evidence>
<proteinExistence type="inferred from homology"/>
<dbReference type="InterPro" id="IPR046450">
    <property type="entry name" value="PA_dom_sf"/>
</dbReference>
<dbReference type="PROSITE" id="PS00138">
    <property type="entry name" value="SUBTILASE_SER"/>
    <property type="match status" value="1"/>
</dbReference>
<evidence type="ECO:0008006" key="14">
    <source>
        <dbReference type="Google" id="ProtNLM"/>
    </source>
</evidence>
<dbReference type="GO" id="GO:0004252">
    <property type="term" value="F:serine-type endopeptidase activity"/>
    <property type="evidence" value="ECO:0007669"/>
    <property type="project" value="InterPro"/>
</dbReference>
<dbReference type="InterPro" id="IPR041469">
    <property type="entry name" value="Subtilisin-like_FN3"/>
</dbReference>
<evidence type="ECO:0000313" key="13">
    <source>
        <dbReference type="EMBL" id="CAD1826634.1"/>
    </source>
</evidence>
<feature type="domain" description="PA" evidence="10">
    <location>
        <begin position="336"/>
        <end position="408"/>
    </location>
</feature>
<evidence type="ECO:0000256" key="5">
    <source>
        <dbReference type="ARBA" id="ARBA00022825"/>
    </source>
</evidence>
<dbReference type="Pfam" id="PF02225">
    <property type="entry name" value="PA"/>
    <property type="match status" value="1"/>
</dbReference>
<dbReference type="InterPro" id="IPR010259">
    <property type="entry name" value="S8pro/Inhibitor_I9"/>
</dbReference>
<evidence type="ECO:0000256" key="7">
    <source>
        <dbReference type="PROSITE-ProRule" id="PRU01240"/>
    </source>
</evidence>
<sequence length="708" mass="76131">MGSIMKRKKKSSFLLPFLFLISILLQKPTSAAKKSYVVYFGGHTHGSEEAFLDSYERVTDAHYEFLGSVLGSKEKAQDAIFYSYTNYINGFAASLEEEDAMEISKDSSVISVFPNRGHRLHTTRSWDFLGLERNGRVPSTPFGARPILEKMLLLETLILVCGPSQRASGRKGWGRAPRSGEESVRMSLKKELVATGLLAPVNGSECFDADILAAFDAAIHDGVHVLSVSLGGGPTDYFKDGVAIGSFHAVKNGVTVVCSAGNSGPDPGSVSNTAPWIITVGASTMDREFPAYLLLSNKKQIKGQSLSPSGHPGNKYYPIISSAQAKAANATEDEAFVPAKISRPREGGGKIVVCIRGNNARVEKGEVVREAGGVGMILANDQATGNELIADAHVLPATHISYSDGLALLSYINSAKSAAGYITSPKTEIGTKPAPFMAAFSSQGPNTITPEVLKPDITAPGVSILAAYTGASGPTGLAFDDRRVLFNSESGTSMSCPHVSGIAGLLKALHPEWSPSAIKSAIMTTSRIQDNLKEPMKNSSFLKATPFSYGSGHVQPNRAMDPGLVYDLSANDYLNFLCSLGYNSTQIATFSVEPYTCPSKPAKLEDLNYPSISIPNLAGEITITRTVRNVGTPGTYSVRVEEPRGVSVLVEPTSLKFDKVDEEKKFKVIFKAKERNLRGEYVFGRIIWSDGKHFVRSPIVVKTVMHKP</sequence>
<dbReference type="InterPro" id="IPR045051">
    <property type="entry name" value="SBT"/>
</dbReference>
<feature type="domain" description="Inhibitor I9" evidence="11">
    <location>
        <begin position="35"/>
        <end position="121"/>
    </location>
</feature>
<feature type="chain" id="PRO_5028346090" description="Subtilisin-like protease SBT5.3" evidence="8">
    <location>
        <begin position="32"/>
        <end position="708"/>
    </location>
</feature>
<dbReference type="FunFam" id="3.50.30.30:FF:000005">
    <property type="entry name" value="subtilisin-like protease SBT1.5"/>
    <property type="match status" value="1"/>
</dbReference>
<dbReference type="Gene3D" id="3.40.50.200">
    <property type="entry name" value="Peptidase S8/S53 domain"/>
    <property type="match status" value="1"/>
</dbReference>
<evidence type="ECO:0000256" key="2">
    <source>
        <dbReference type="ARBA" id="ARBA00022670"/>
    </source>
</evidence>
<organism evidence="13">
    <name type="scientific">Ananas comosus var. bracteatus</name>
    <name type="common">red pineapple</name>
    <dbReference type="NCBI Taxonomy" id="296719"/>
    <lineage>
        <taxon>Eukaryota</taxon>
        <taxon>Viridiplantae</taxon>
        <taxon>Streptophyta</taxon>
        <taxon>Embryophyta</taxon>
        <taxon>Tracheophyta</taxon>
        <taxon>Spermatophyta</taxon>
        <taxon>Magnoliopsida</taxon>
        <taxon>Liliopsida</taxon>
        <taxon>Poales</taxon>
        <taxon>Bromeliaceae</taxon>
        <taxon>Bromelioideae</taxon>
        <taxon>Ananas</taxon>
    </lineage>
</organism>
<dbReference type="InterPro" id="IPR003137">
    <property type="entry name" value="PA_domain"/>
</dbReference>
<dbReference type="PANTHER" id="PTHR10795">
    <property type="entry name" value="PROPROTEIN CONVERTASE SUBTILISIN/KEXIN"/>
    <property type="match status" value="1"/>
</dbReference>
<evidence type="ECO:0000256" key="3">
    <source>
        <dbReference type="ARBA" id="ARBA00022729"/>
    </source>
</evidence>
<dbReference type="EMBL" id="LR862145">
    <property type="protein sequence ID" value="CAD1826634.1"/>
    <property type="molecule type" value="Genomic_DNA"/>
</dbReference>
<dbReference type="AlphaFoldDB" id="A0A6V7P7G5"/>
<dbReference type="Pfam" id="PF17766">
    <property type="entry name" value="fn3_6"/>
    <property type="match status" value="1"/>
</dbReference>
<keyword evidence="6" id="KW-0325">Glycoprotein</keyword>
<evidence type="ECO:0000256" key="6">
    <source>
        <dbReference type="ARBA" id="ARBA00023180"/>
    </source>
</evidence>
<dbReference type="FunFam" id="2.60.40.2310:FF:000001">
    <property type="entry name" value="Subtilisin-like protease SBT1.5"/>
    <property type="match status" value="1"/>
</dbReference>
<dbReference type="InterPro" id="IPR023828">
    <property type="entry name" value="Peptidase_S8_Ser-AS"/>
</dbReference>
<dbReference type="InterPro" id="IPR000209">
    <property type="entry name" value="Peptidase_S8/S53_dom"/>
</dbReference>
<evidence type="ECO:0000256" key="4">
    <source>
        <dbReference type="ARBA" id="ARBA00022801"/>
    </source>
</evidence>
<dbReference type="InterPro" id="IPR037045">
    <property type="entry name" value="S8pro/Inhibitor_I9_sf"/>
</dbReference>
<protein>
    <recommendedName>
        <fullName evidence="14">Subtilisin-like protease SBT5.3</fullName>
    </recommendedName>
</protein>
<name>A0A6V7P7G5_ANACO</name>
<evidence type="ECO:0000259" key="9">
    <source>
        <dbReference type="Pfam" id="PF00082"/>
    </source>
</evidence>
<keyword evidence="4" id="KW-0378">Hydrolase</keyword>
<evidence type="ECO:0000256" key="1">
    <source>
        <dbReference type="ARBA" id="ARBA00011073"/>
    </source>
</evidence>
<comment type="similarity">
    <text evidence="1 7">Belongs to the peptidase S8 family.</text>
</comment>
<feature type="signal peptide" evidence="8">
    <location>
        <begin position="1"/>
        <end position="31"/>
    </location>
</feature>
<keyword evidence="5" id="KW-0720">Serine protease</keyword>